<gene>
    <name evidence="1" type="ORF">EVA_19481</name>
</gene>
<dbReference type="EMBL" id="AMCI01007557">
    <property type="protein sequence ID" value="EJW92412.1"/>
    <property type="molecule type" value="Genomic_DNA"/>
</dbReference>
<accession>J9FS59</accession>
<feature type="non-terminal residue" evidence="1">
    <location>
        <position position="1"/>
    </location>
</feature>
<evidence type="ECO:0000313" key="1">
    <source>
        <dbReference type="EMBL" id="EJW92412.1"/>
    </source>
</evidence>
<reference evidence="1" key="1">
    <citation type="journal article" date="2012" name="PLoS ONE">
        <title>Gene sets for utilization of primary and secondary nutrition supplies in the distal gut of endangered iberian lynx.</title>
        <authorList>
            <person name="Alcaide M."/>
            <person name="Messina E."/>
            <person name="Richter M."/>
            <person name="Bargiela R."/>
            <person name="Peplies J."/>
            <person name="Huws S.A."/>
            <person name="Newbold C.J."/>
            <person name="Golyshin P.N."/>
            <person name="Simon M.A."/>
            <person name="Lopez G."/>
            <person name="Yakimov M.M."/>
            <person name="Ferrer M."/>
        </authorList>
    </citation>
    <scope>NUCLEOTIDE SEQUENCE</scope>
</reference>
<protein>
    <submittedName>
        <fullName evidence="1">Uncharacterized protein</fullName>
    </submittedName>
</protein>
<name>J9FS59_9ZZZZ</name>
<organism evidence="1">
    <name type="scientific">gut metagenome</name>
    <dbReference type="NCBI Taxonomy" id="749906"/>
    <lineage>
        <taxon>unclassified sequences</taxon>
        <taxon>metagenomes</taxon>
        <taxon>organismal metagenomes</taxon>
    </lineage>
</organism>
<sequence>SGSPFQERENREVIMGIRSHIHV</sequence>
<comment type="caution">
    <text evidence="1">The sequence shown here is derived from an EMBL/GenBank/DDBJ whole genome shotgun (WGS) entry which is preliminary data.</text>
</comment>
<dbReference type="AlphaFoldDB" id="J9FS59"/>
<proteinExistence type="predicted"/>